<keyword evidence="2" id="KW-1185">Reference proteome</keyword>
<dbReference type="EMBL" id="MU118054">
    <property type="protein sequence ID" value="KAF9646562.1"/>
    <property type="molecule type" value="Genomic_DNA"/>
</dbReference>
<reference evidence="1" key="1">
    <citation type="submission" date="2019-10" db="EMBL/GenBank/DDBJ databases">
        <authorList>
            <consortium name="DOE Joint Genome Institute"/>
            <person name="Kuo A."/>
            <person name="Miyauchi S."/>
            <person name="Kiss E."/>
            <person name="Drula E."/>
            <person name="Kohler A."/>
            <person name="Sanchez-Garcia M."/>
            <person name="Andreopoulos B."/>
            <person name="Barry K.W."/>
            <person name="Bonito G."/>
            <person name="Buee M."/>
            <person name="Carver A."/>
            <person name="Chen C."/>
            <person name="Cichocki N."/>
            <person name="Clum A."/>
            <person name="Culley D."/>
            <person name="Crous P.W."/>
            <person name="Fauchery L."/>
            <person name="Girlanda M."/>
            <person name="Hayes R."/>
            <person name="Keri Z."/>
            <person name="Labutti K."/>
            <person name="Lipzen A."/>
            <person name="Lombard V."/>
            <person name="Magnuson J."/>
            <person name="Maillard F."/>
            <person name="Morin E."/>
            <person name="Murat C."/>
            <person name="Nolan M."/>
            <person name="Ohm R."/>
            <person name="Pangilinan J."/>
            <person name="Pereira M."/>
            <person name="Perotto S."/>
            <person name="Peter M."/>
            <person name="Riley R."/>
            <person name="Sitrit Y."/>
            <person name="Stielow B."/>
            <person name="Szollosi G."/>
            <person name="Zifcakova L."/>
            <person name="Stursova M."/>
            <person name="Spatafora J.W."/>
            <person name="Tedersoo L."/>
            <person name="Vaario L.-M."/>
            <person name="Yamada A."/>
            <person name="Yan M."/>
            <person name="Wang P."/>
            <person name="Xu J."/>
            <person name="Bruns T."/>
            <person name="Baldrian P."/>
            <person name="Vilgalys R."/>
            <person name="Henrissat B."/>
            <person name="Grigoriev I.V."/>
            <person name="Hibbett D."/>
            <person name="Nagy L.G."/>
            <person name="Martin F.M."/>
        </authorList>
    </citation>
    <scope>NUCLEOTIDE SEQUENCE</scope>
    <source>
        <strain evidence="1">P2</strain>
    </source>
</reference>
<reference evidence="1" key="2">
    <citation type="journal article" date="2020" name="Nat. Commun.">
        <title>Large-scale genome sequencing of mycorrhizal fungi provides insights into the early evolution of symbiotic traits.</title>
        <authorList>
            <person name="Miyauchi S."/>
            <person name="Kiss E."/>
            <person name="Kuo A."/>
            <person name="Drula E."/>
            <person name="Kohler A."/>
            <person name="Sanchez-Garcia M."/>
            <person name="Morin E."/>
            <person name="Andreopoulos B."/>
            <person name="Barry K.W."/>
            <person name="Bonito G."/>
            <person name="Buee M."/>
            <person name="Carver A."/>
            <person name="Chen C."/>
            <person name="Cichocki N."/>
            <person name="Clum A."/>
            <person name="Culley D."/>
            <person name="Crous P.W."/>
            <person name="Fauchery L."/>
            <person name="Girlanda M."/>
            <person name="Hayes R.D."/>
            <person name="Keri Z."/>
            <person name="LaButti K."/>
            <person name="Lipzen A."/>
            <person name="Lombard V."/>
            <person name="Magnuson J."/>
            <person name="Maillard F."/>
            <person name="Murat C."/>
            <person name="Nolan M."/>
            <person name="Ohm R.A."/>
            <person name="Pangilinan J."/>
            <person name="Pereira M.F."/>
            <person name="Perotto S."/>
            <person name="Peter M."/>
            <person name="Pfister S."/>
            <person name="Riley R."/>
            <person name="Sitrit Y."/>
            <person name="Stielow J.B."/>
            <person name="Szollosi G."/>
            <person name="Zifcakova L."/>
            <person name="Stursova M."/>
            <person name="Spatafora J.W."/>
            <person name="Tedersoo L."/>
            <person name="Vaario L.M."/>
            <person name="Yamada A."/>
            <person name="Yan M."/>
            <person name="Wang P."/>
            <person name="Xu J."/>
            <person name="Bruns T."/>
            <person name="Baldrian P."/>
            <person name="Vilgalys R."/>
            <person name="Dunand C."/>
            <person name="Henrissat B."/>
            <person name="Grigoriev I.V."/>
            <person name="Hibbett D."/>
            <person name="Nagy L.G."/>
            <person name="Martin F.M."/>
        </authorList>
    </citation>
    <scope>NUCLEOTIDE SEQUENCE</scope>
    <source>
        <strain evidence="1">P2</strain>
    </source>
</reference>
<organism evidence="1 2">
    <name type="scientific">Thelephora ganbajun</name>
    <name type="common">Ganba fungus</name>
    <dbReference type="NCBI Taxonomy" id="370292"/>
    <lineage>
        <taxon>Eukaryota</taxon>
        <taxon>Fungi</taxon>
        <taxon>Dikarya</taxon>
        <taxon>Basidiomycota</taxon>
        <taxon>Agaricomycotina</taxon>
        <taxon>Agaricomycetes</taxon>
        <taxon>Thelephorales</taxon>
        <taxon>Thelephoraceae</taxon>
        <taxon>Thelephora</taxon>
    </lineage>
</organism>
<accession>A0ACB6ZAI8</accession>
<gene>
    <name evidence="1" type="ORF">BDM02DRAFT_3118386</name>
</gene>
<protein>
    <submittedName>
        <fullName evidence="1">Cytosine deaminase</fullName>
    </submittedName>
</protein>
<proteinExistence type="predicted"/>
<name>A0ACB6ZAI8_THEGA</name>
<sequence>MLLPETGRIATPPTKELLVKDLENMEIAIRQARLGLEEGGIPIGGALFSGDGKLLGVGRNKRVQEGSPTKHGEIDCLENIGRLPASLYKGCTMYTTLSPCAMCSGAIILFGIRRVVMGENTTFVGGEDFLASRGVEIINLDLAECKDLMSKFIDAKPEVWNEDIGEG</sequence>
<evidence type="ECO:0000313" key="1">
    <source>
        <dbReference type="EMBL" id="KAF9646562.1"/>
    </source>
</evidence>
<comment type="caution">
    <text evidence="1">The sequence shown here is derived from an EMBL/GenBank/DDBJ whole genome shotgun (WGS) entry which is preliminary data.</text>
</comment>
<dbReference type="Proteomes" id="UP000886501">
    <property type="component" value="Unassembled WGS sequence"/>
</dbReference>
<evidence type="ECO:0000313" key="2">
    <source>
        <dbReference type="Proteomes" id="UP000886501"/>
    </source>
</evidence>